<dbReference type="OrthoDB" id="8947657at2759"/>
<dbReference type="Gene3D" id="2.60.40.10">
    <property type="entry name" value="Immunoglobulins"/>
    <property type="match status" value="1"/>
</dbReference>
<feature type="non-terminal residue" evidence="1">
    <location>
        <position position="1"/>
    </location>
</feature>
<name>A0A7K6W026_STECA</name>
<dbReference type="InterPro" id="IPR036179">
    <property type="entry name" value="Ig-like_dom_sf"/>
</dbReference>
<gene>
    <name evidence="1" type="primary">Trav11</name>
    <name evidence="1" type="ORF">STECAR_R13432</name>
</gene>
<dbReference type="Proteomes" id="UP000516988">
    <property type="component" value="Unassembled WGS sequence"/>
</dbReference>
<dbReference type="EMBL" id="VZSC01002523">
    <property type="protein sequence ID" value="NWX40731.1"/>
    <property type="molecule type" value="Genomic_DNA"/>
</dbReference>
<sequence length="87" mass="9720">HGQTTNTQQEEVTLEEKDTFQTTCTYKTASFYGLFCYQQKKDQASQLVLYDTAAGPKQSGSLTTLLNTTGKYILLQLEKVEVSNSTL</sequence>
<comment type="caution">
    <text evidence="1">The sequence shown here is derived from an EMBL/GenBank/DDBJ whole genome shotgun (WGS) entry which is preliminary data.</text>
</comment>
<reference evidence="1 2" key="1">
    <citation type="submission" date="2019-09" db="EMBL/GenBank/DDBJ databases">
        <title>Bird 10,000 Genomes (B10K) Project - Family phase.</title>
        <authorList>
            <person name="Zhang G."/>
        </authorList>
    </citation>
    <scope>NUCLEOTIDE SEQUENCE [LARGE SCALE GENOMIC DNA]</scope>
    <source>
        <strain evidence="1">OUT-0004</strain>
    </source>
</reference>
<dbReference type="SUPFAM" id="SSF48726">
    <property type="entry name" value="Immunoglobulin"/>
    <property type="match status" value="1"/>
</dbReference>
<dbReference type="AlphaFoldDB" id="A0A7K6W026"/>
<feature type="non-terminal residue" evidence="1">
    <location>
        <position position="87"/>
    </location>
</feature>
<accession>A0A7K6W026</accession>
<keyword evidence="2" id="KW-1185">Reference proteome</keyword>
<dbReference type="InterPro" id="IPR013783">
    <property type="entry name" value="Ig-like_fold"/>
</dbReference>
<protein>
    <submittedName>
        <fullName evidence="1">TVA11 protein</fullName>
    </submittedName>
</protein>
<evidence type="ECO:0000313" key="1">
    <source>
        <dbReference type="EMBL" id="NWX40731.1"/>
    </source>
</evidence>
<evidence type="ECO:0000313" key="2">
    <source>
        <dbReference type="Proteomes" id="UP000516988"/>
    </source>
</evidence>
<proteinExistence type="predicted"/>
<organism evidence="1 2">
    <name type="scientific">Steatornis caripensis</name>
    <name type="common">Oilbird</name>
    <dbReference type="NCBI Taxonomy" id="48435"/>
    <lineage>
        <taxon>Eukaryota</taxon>
        <taxon>Metazoa</taxon>
        <taxon>Chordata</taxon>
        <taxon>Craniata</taxon>
        <taxon>Vertebrata</taxon>
        <taxon>Euteleostomi</taxon>
        <taxon>Archelosauria</taxon>
        <taxon>Archosauria</taxon>
        <taxon>Dinosauria</taxon>
        <taxon>Saurischia</taxon>
        <taxon>Theropoda</taxon>
        <taxon>Coelurosauria</taxon>
        <taxon>Aves</taxon>
        <taxon>Neognathae</taxon>
        <taxon>Neoaves</taxon>
        <taxon>Strisores</taxon>
        <taxon>Caprimulgiformes</taxon>
        <taxon>Steatornithidae</taxon>
        <taxon>Steatornis</taxon>
    </lineage>
</organism>